<comment type="caution">
    <text evidence="1">The sequence shown here is derived from an EMBL/GenBank/DDBJ whole genome shotgun (WGS) entry which is preliminary data.</text>
</comment>
<proteinExistence type="predicted"/>
<evidence type="ECO:0000313" key="1">
    <source>
        <dbReference type="EMBL" id="KAJ2978997.1"/>
    </source>
</evidence>
<gene>
    <name evidence="1" type="ORF">NQ176_g3510</name>
</gene>
<protein>
    <submittedName>
        <fullName evidence="1">Uncharacterized protein</fullName>
    </submittedName>
</protein>
<organism evidence="1 2">
    <name type="scientific">Zarea fungicola</name>
    <dbReference type="NCBI Taxonomy" id="93591"/>
    <lineage>
        <taxon>Eukaryota</taxon>
        <taxon>Fungi</taxon>
        <taxon>Dikarya</taxon>
        <taxon>Ascomycota</taxon>
        <taxon>Pezizomycotina</taxon>
        <taxon>Sordariomycetes</taxon>
        <taxon>Hypocreomycetidae</taxon>
        <taxon>Hypocreales</taxon>
        <taxon>Cordycipitaceae</taxon>
        <taxon>Zarea</taxon>
    </lineage>
</organism>
<name>A0ACC1NI33_9HYPO</name>
<sequence>MSLSPHNTASLVASTVASQSAEELYCPAADHLQARLNADWSPSPAGTDLNFPLGDIIDTNVQTKNVEFHGPSSSYNFLHLAERDHRNTPSPLSRSEQSLVSSLHNPATDHDDLAVPLYDRSTHEYFPHAAAQFIDGYFNGIHYAQPFLDRRQFVQRCETLWRQGNSTCSNSFLALYYGVLSLGALLMVWQNDQLIDGQGRFQWSRKLFEKARLLAGQLGQTTDLEAVQCFFFLAKICQNELSPHIAYLYLGRAVRIALAMGLNRDPGNASNALLRSNPKVQMAETRTWWIVYSLEIELSFSLGRPDSVGHDGFHSRPFPRIELVHSHNGVDTALLEPMEVQVIEFLARLSRIAREISFKLYNSTVGTPRKVQYVREIDAALNKWLQSIPLSIRPCNDGVSSGLSALNKQRPYIRKQSLVLGTKYHNIRMLLHASLIATAPAEWTTNGVSEIMETCLGSAKSTIQLIYENYCHHDFFRTWYLNTSYTIFAATVILFFAARSTNSPEQSHWQELIQNSIDILETMNENVVARKAAKIIADSLERLRQTQSSEVLPAQREDATSGFPITDAMDQQQSFPFDLANWDGIGMFPWANFLSMDSPLDL</sequence>
<accession>A0ACC1NI33</accession>
<evidence type="ECO:0000313" key="2">
    <source>
        <dbReference type="Proteomes" id="UP001143910"/>
    </source>
</evidence>
<dbReference type="EMBL" id="JANJQO010000324">
    <property type="protein sequence ID" value="KAJ2978997.1"/>
    <property type="molecule type" value="Genomic_DNA"/>
</dbReference>
<dbReference type="Proteomes" id="UP001143910">
    <property type="component" value="Unassembled WGS sequence"/>
</dbReference>
<keyword evidence="2" id="KW-1185">Reference proteome</keyword>
<reference evidence="1" key="1">
    <citation type="submission" date="2022-08" db="EMBL/GenBank/DDBJ databases">
        <title>Genome Sequence of Lecanicillium fungicola.</title>
        <authorList>
            <person name="Buettner E."/>
        </authorList>
    </citation>
    <scope>NUCLEOTIDE SEQUENCE</scope>
    <source>
        <strain evidence="1">Babe33</strain>
    </source>
</reference>